<keyword evidence="2" id="KW-1185">Reference proteome</keyword>
<dbReference type="EMBL" id="NBSK02000002">
    <property type="protein sequence ID" value="KAJ0223487.1"/>
    <property type="molecule type" value="Genomic_DNA"/>
</dbReference>
<evidence type="ECO:0000313" key="1">
    <source>
        <dbReference type="EMBL" id="KAJ0223487.1"/>
    </source>
</evidence>
<comment type="caution">
    <text evidence="1">The sequence shown here is derived from an EMBL/GenBank/DDBJ whole genome shotgun (WGS) entry which is preliminary data.</text>
</comment>
<proteinExistence type="predicted"/>
<reference evidence="1 2" key="1">
    <citation type="journal article" date="2017" name="Nat. Commun.">
        <title>Genome assembly with in vitro proximity ligation data and whole-genome triplication in lettuce.</title>
        <authorList>
            <person name="Reyes-Chin-Wo S."/>
            <person name="Wang Z."/>
            <person name="Yang X."/>
            <person name="Kozik A."/>
            <person name="Arikit S."/>
            <person name="Song C."/>
            <person name="Xia L."/>
            <person name="Froenicke L."/>
            <person name="Lavelle D.O."/>
            <person name="Truco M.J."/>
            <person name="Xia R."/>
            <person name="Zhu S."/>
            <person name="Xu C."/>
            <person name="Xu H."/>
            <person name="Xu X."/>
            <person name="Cox K."/>
            <person name="Korf I."/>
            <person name="Meyers B.C."/>
            <person name="Michelmore R.W."/>
        </authorList>
    </citation>
    <scope>NUCLEOTIDE SEQUENCE [LARGE SCALE GENOMIC DNA]</scope>
    <source>
        <strain evidence="2">cv. Salinas</strain>
        <tissue evidence="1">Seedlings</tissue>
    </source>
</reference>
<sequence>MVPGLEYLTLIYQPSYFINLTRTTHLKLSFSLFLSATSPETTAIVTVIDGNRRCHRHHLRQKPPPLQLFSYFSLFPLRIFRQPPLVHPFHLLQLQTATTQN</sequence>
<dbReference type="Proteomes" id="UP000235145">
    <property type="component" value="Unassembled WGS sequence"/>
</dbReference>
<name>A0A9R1XX20_LACSA</name>
<gene>
    <name evidence="1" type="ORF">LSAT_V11C200092290</name>
</gene>
<dbReference type="AlphaFoldDB" id="A0A9R1XX20"/>
<organism evidence="1 2">
    <name type="scientific">Lactuca sativa</name>
    <name type="common">Garden lettuce</name>
    <dbReference type="NCBI Taxonomy" id="4236"/>
    <lineage>
        <taxon>Eukaryota</taxon>
        <taxon>Viridiplantae</taxon>
        <taxon>Streptophyta</taxon>
        <taxon>Embryophyta</taxon>
        <taxon>Tracheophyta</taxon>
        <taxon>Spermatophyta</taxon>
        <taxon>Magnoliopsida</taxon>
        <taxon>eudicotyledons</taxon>
        <taxon>Gunneridae</taxon>
        <taxon>Pentapetalae</taxon>
        <taxon>asterids</taxon>
        <taxon>campanulids</taxon>
        <taxon>Asterales</taxon>
        <taxon>Asteraceae</taxon>
        <taxon>Cichorioideae</taxon>
        <taxon>Cichorieae</taxon>
        <taxon>Lactucinae</taxon>
        <taxon>Lactuca</taxon>
    </lineage>
</organism>
<evidence type="ECO:0000313" key="2">
    <source>
        <dbReference type="Proteomes" id="UP000235145"/>
    </source>
</evidence>
<protein>
    <submittedName>
        <fullName evidence="1">Uncharacterized protein</fullName>
    </submittedName>
</protein>
<accession>A0A9R1XX20</accession>